<dbReference type="InterPro" id="IPR000719">
    <property type="entry name" value="Prot_kinase_dom"/>
</dbReference>
<dbReference type="SUPFAM" id="SSF56112">
    <property type="entry name" value="Protein kinase-like (PK-like)"/>
    <property type="match status" value="1"/>
</dbReference>
<accession>A0A9D4FZD1</accession>
<dbReference type="PANTHER" id="PTHR46448">
    <property type="entry name" value="PROTEIN KINASE DOMAIN-CONTAINING PROTEIN"/>
    <property type="match status" value="1"/>
</dbReference>
<dbReference type="AlphaFoldDB" id="A0A9D4FZD1"/>
<name>A0A9D4FZD1_DREPO</name>
<evidence type="ECO:0000256" key="1">
    <source>
        <dbReference type="SAM" id="Phobius"/>
    </source>
</evidence>
<sequence length="409" mass="47152">MIGFVLVKRISKSYILVVLMLYACVTFRMLEYVLQDIAQTDASNKNYRFDGKFEIQLENVTFLINKLLHQRNNLNSGDFSLLKLLREHNIKSEVDIKPVLFNIDYVVSGAYPIKKRVYTPTSKYIINCKNVNEIDLKRKIGHGVSKQTLLGDFRGMPVAVKIVTRHQREVRNCIEKLNQSDTEFLSHRAKCFMFSSMKLMKEILMLEQLSHPGFIKLLGYCVRNEESDTMDLSERGLISVYELGTRISVNSLQTLTWQERIQHSLHLARFLYYLEFSPLGSLRIRDFKEEHFLMINGTLKMIDLDDVDNLEPSCSVYINEVEHGNVTFESRNKGCDFAIPCHKGLCVGFNAKQNMKFMYTLFFNVLIRPTAFPNPLSGDLRNVLERLDGNRISAAELIAILDKLSGFDS</sequence>
<proteinExistence type="predicted"/>
<organism evidence="3 4">
    <name type="scientific">Dreissena polymorpha</name>
    <name type="common">Zebra mussel</name>
    <name type="synonym">Mytilus polymorpha</name>
    <dbReference type="NCBI Taxonomy" id="45954"/>
    <lineage>
        <taxon>Eukaryota</taxon>
        <taxon>Metazoa</taxon>
        <taxon>Spiralia</taxon>
        <taxon>Lophotrochozoa</taxon>
        <taxon>Mollusca</taxon>
        <taxon>Bivalvia</taxon>
        <taxon>Autobranchia</taxon>
        <taxon>Heteroconchia</taxon>
        <taxon>Euheterodonta</taxon>
        <taxon>Imparidentia</taxon>
        <taxon>Neoheterodontei</taxon>
        <taxon>Myida</taxon>
        <taxon>Dreissenoidea</taxon>
        <taxon>Dreissenidae</taxon>
        <taxon>Dreissena</taxon>
    </lineage>
</organism>
<reference evidence="3" key="1">
    <citation type="journal article" date="2019" name="bioRxiv">
        <title>The Genome of the Zebra Mussel, Dreissena polymorpha: A Resource for Invasive Species Research.</title>
        <authorList>
            <person name="McCartney M.A."/>
            <person name="Auch B."/>
            <person name="Kono T."/>
            <person name="Mallez S."/>
            <person name="Zhang Y."/>
            <person name="Obille A."/>
            <person name="Becker A."/>
            <person name="Abrahante J.E."/>
            <person name="Garbe J."/>
            <person name="Badalamenti J.P."/>
            <person name="Herman A."/>
            <person name="Mangelson H."/>
            <person name="Liachko I."/>
            <person name="Sullivan S."/>
            <person name="Sone E.D."/>
            <person name="Koren S."/>
            <person name="Silverstein K.A.T."/>
            <person name="Beckman K.B."/>
            <person name="Gohl D.M."/>
        </authorList>
    </citation>
    <scope>NUCLEOTIDE SEQUENCE</scope>
    <source>
        <strain evidence="3">Duluth1</strain>
        <tissue evidence="3">Whole animal</tissue>
    </source>
</reference>
<dbReference type="GO" id="GO:0005524">
    <property type="term" value="F:ATP binding"/>
    <property type="evidence" value="ECO:0007669"/>
    <property type="project" value="InterPro"/>
</dbReference>
<dbReference type="PANTHER" id="PTHR46448:SF1">
    <property type="entry name" value="PROTEIN KINASE DOMAIN-CONTAINING PROTEIN"/>
    <property type="match status" value="1"/>
</dbReference>
<dbReference type="PROSITE" id="PS50011">
    <property type="entry name" value="PROTEIN_KINASE_DOM"/>
    <property type="match status" value="1"/>
</dbReference>
<keyword evidence="1" id="KW-0472">Membrane</keyword>
<evidence type="ECO:0000313" key="4">
    <source>
        <dbReference type="Proteomes" id="UP000828390"/>
    </source>
</evidence>
<gene>
    <name evidence="3" type="ORF">DPMN_135587</name>
</gene>
<feature type="transmembrane region" description="Helical" evidence="1">
    <location>
        <begin position="12"/>
        <end position="30"/>
    </location>
</feature>
<keyword evidence="1" id="KW-0812">Transmembrane</keyword>
<dbReference type="Gene3D" id="1.10.510.10">
    <property type="entry name" value="Transferase(Phosphotransferase) domain 1"/>
    <property type="match status" value="1"/>
</dbReference>
<dbReference type="InterPro" id="IPR042983">
    <property type="entry name" value="PKDCC"/>
</dbReference>
<protein>
    <recommendedName>
        <fullName evidence="2">Protein kinase domain-containing protein</fullName>
    </recommendedName>
</protein>
<keyword evidence="4" id="KW-1185">Reference proteome</keyword>
<dbReference type="EMBL" id="JAIWYP010000006">
    <property type="protein sequence ID" value="KAH3807252.1"/>
    <property type="molecule type" value="Genomic_DNA"/>
</dbReference>
<evidence type="ECO:0000259" key="2">
    <source>
        <dbReference type="PROSITE" id="PS50011"/>
    </source>
</evidence>
<dbReference type="GO" id="GO:0001501">
    <property type="term" value="P:skeletal system development"/>
    <property type="evidence" value="ECO:0007669"/>
    <property type="project" value="TreeGrafter"/>
</dbReference>
<dbReference type="GO" id="GO:0005576">
    <property type="term" value="C:extracellular region"/>
    <property type="evidence" value="ECO:0007669"/>
    <property type="project" value="TreeGrafter"/>
</dbReference>
<dbReference type="InterPro" id="IPR011009">
    <property type="entry name" value="Kinase-like_dom_sf"/>
</dbReference>
<evidence type="ECO:0000313" key="3">
    <source>
        <dbReference type="EMBL" id="KAH3807252.1"/>
    </source>
</evidence>
<keyword evidence="1" id="KW-1133">Transmembrane helix</keyword>
<feature type="domain" description="Protein kinase" evidence="2">
    <location>
        <begin position="134"/>
        <end position="409"/>
    </location>
</feature>
<dbReference type="GO" id="GO:0004715">
    <property type="term" value="F:non-membrane spanning protein tyrosine kinase activity"/>
    <property type="evidence" value="ECO:0007669"/>
    <property type="project" value="InterPro"/>
</dbReference>
<reference evidence="3" key="2">
    <citation type="submission" date="2020-11" db="EMBL/GenBank/DDBJ databases">
        <authorList>
            <person name="McCartney M.A."/>
            <person name="Auch B."/>
            <person name="Kono T."/>
            <person name="Mallez S."/>
            <person name="Becker A."/>
            <person name="Gohl D.M."/>
            <person name="Silverstein K.A.T."/>
            <person name="Koren S."/>
            <person name="Bechman K.B."/>
            <person name="Herman A."/>
            <person name="Abrahante J.E."/>
            <person name="Garbe J."/>
        </authorList>
    </citation>
    <scope>NUCLEOTIDE SEQUENCE</scope>
    <source>
        <strain evidence="3">Duluth1</strain>
        <tissue evidence="3">Whole animal</tissue>
    </source>
</reference>
<dbReference type="Proteomes" id="UP000828390">
    <property type="component" value="Unassembled WGS sequence"/>
</dbReference>
<comment type="caution">
    <text evidence="3">The sequence shown here is derived from an EMBL/GenBank/DDBJ whole genome shotgun (WGS) entry which is preliminary data.</text>
</comment>